<keyword evidence="1" id="KW-0175">Coiled coil</keyword>
<evidence type="ECO:0000259" key="4">
    <source>
        <dbReference type="Pfam" id="PF12508"/>
    </source>
</evidence>
<organism evidence="5 6">
    <name type="scientific">Bacteroides salyersiae</name>
    <dbReference type="NCBI Taxonomy" id="291644"/>
    <lineage>
        <taxon>Bacteria</taxon>
        <taxon>Pseudomonadati</taxon>
        <taxon>Bacteroidota</taxon>
        <taxon>Bacteroidia</taxon>
        <taxon>Bacteroidales</taxon>
        <taxon>Bacteroidaceae</taxon>
        <taxon>Bacteroides</taxon>
    </lineage>
</organism>
<keyword evidence="3" id="KW-1133">Transmembrane helix</keyword>
<feature type="region of interest" description="Disordered" evidence="2">
    <location>
        <begin position="229"/>
        <end position="267"/>
    </location>
</feature>
<dbReference type="NCBIfam" id="TIGR03779">
    <property type="entry name" value="Bac_Flav_CT_M"/>
    <property type="match status" value="1"/>
</dbReference>
<evidence type="ECO:0000313" key="5">
    <source>
        <dbReference type="EMBL" id="KAA3760328.1"/>
    </source>
</evidence>
<feature type="transmembrane region" description="Helical" evidence="3">
    <location>
        <begin position="42"/>
        <end position="60"/>
    </location>
</feature>
<dbReference type="Pfam" id="PF12508">
    <property type="entry name" value="Transposon_TraM"/>
    <property type="match status" value="1"/>
</dbReference>
<evidence type="ECO:0000256" key="1">
    <source>
        <dbReference type="SAM" id="Coils"/>
    </source>
</evidence>
<feature type="coiled-coil region" evidence="1">
    <location>
        <begin position="179"/>
        <end position="206"/>
    </location>
</feature>
<sequence length="459" mass="49961">MEEKEVKNEVPAPETEKGKESEKQEKEKKELTPQQIQQRKKMLVYPLMGLVFLGAMYLIFAPSEKDEATVESVGGFNANIPQPKGDGIISDKKTAYEQEQMENKQADKMHSLQDFAFSLGEENGKGEDLTLIDDAPAGKPKTAVIDFGAGAPNNKRSSIQSSAAAYRDMNRQLGSFYETPKEDKEKEELKRKVEELTARLDAKENGAGSMDEQVALMEKSYELAAKYMNGQNGQSSQPGQIAQVTPSAPVQSKGNATPVKSVSDRTVSGLQQPMSNSEFIAEYGKPRNYGFNTAVGSSYSMGKNTIRACVHNDQTLMDGQTVKLRLLEPLQAGNVIVPKNSLVSGSAKVQGERLEILVSSLEYAGNIIPVELAVYDSDGQKGLSVPSSLEQEAAKEAMANIGAGLGTSFSFAQSAGQQVAMDITRGLMQGGSQYLAKKFRTVKVHLKANYQVMLYAKQQ</sequence>
<accession>A0A7J4XF82</accession>
<feature type="compositionally biased region" description="Polar residues" evidence="2">
    <location>
        <begin position="242"/>
        <end position="267"/>
    </location>
</feature>
<dbReference type="EMBL" id="VWMK01000020">
    <property type="protein sequence ID" value="KAA3760328.1"/>
    <property type="molecule type" value="Genomic_DNA"/>
</dbReference>
<feature type="compositionally biased region" description="Basic and acidic residues" evidence="2">
    <location>
        <begin position="1"/>
        <end position="31"/>
    </location>
</feature>
<feature type="domain" description="Conjugative transposon TraM C-terminal" evidence="4">
    <location>
        <begin position="306"/>
        <end position="454"/>
    </location>
</feature>
<feature type="compositionally biased region" description="Low complexity" evidence="2">
    <location>
        <begin position="229"/>
        <end position="240"/>
    </location>
</feature>
<evidence type="ECO:0000256" key="2">
    <source>
        <dbReference type="SAM" id="MobiDB-lite"/>
    </source>
</evidence>
<proteinExistence type="predicted"/>
<evidence type="ECO:0000313" key="6">
    <source>
        <dbReference type="Proteomes" id="UP000422221"/>
    </source>
</evidence>
<dbReference type="Proteomes" id="UP000422221">
    <property type="component" value="Unassembled WGS sequence"/>
</dbReference>
<dbReference type="AlphaFoldDB" id="A0A7J4XF82"/>
<comment type="caution">
    <text evidence="5">The sequence shown here is derived from an EMBL/GenBank/DDBJ whole genome shotgun (WGS) entry which is preliminary data.</text>
</comment>
<dbReference type="InterPro" id="IPR022187">
    <property type="entry name" value="Conjug_transposon_TraM"/>
</dbReference>
<dbReference type="RefSeq" id="WP_130059666.1">
    <property type="nucleotide sequence ID" value="NZ_JADNPJ010000022.1"/>
</dbReference>
<gene>
    <name evidence="5" type="primary">traM</name>
    <name evidence="5" type="ORF">F3F73_18325</name>
</gene>
<feature type="region of interest" description="Disordered" evidence="2">
    <location>
        <begin position="1"/>
        <end position="36"/>
    </location>
</feature>
<dbReference type="InterPro" id="IPR055407">
    <property type="entry name" value="TraM_C"/>
</dbReference>
<keyword evidence="3" id="KW-0812">Transmembrane</keyword>
<evidence type="ECO:0000256" key="3">
    <source>
        <dbReference type="SAM" id="Phobius"/>
    </source>
</evidence>
<reference evidence="5 6" key="1">
    <citation type="journal article" date="2019" name="Nat. Med.">
        <title>A library of human gut bacterial isolates paired with longitudinal multiomics data enables mechanistic microbiome research.</title>
        <authorList>
            <person name="Poyet M."/>
            <person name="Groussin M."/>
            <person name="Gibbons S.M."/>
            <person name="Avila-Pacheco J."/>
            <person name="Jiang X."/>
            <person name="Kearney S.M."/>
            <person name="Perrotta A.R."/>
            <person name="Berdy B."/>
            <person name="Zhao S."/>
            <person name="Lieberman T.D."/>
            <person name="Swanson P.K."/>
            <person name="Smith M."/>
            <person name="Roesemann S."/>
            <person name="Alexander J.E."/>
            <person name="Rich S.A."/>
            <person name="Livny J."/>
            <person name="Vlamakis H."/>
            <person name="Clish C."/>
            <person name="Bullock K."/>
            <person name="Deik A."/>
            <person name="Scott J."/>
            <person name="Pierce K.A."/>
            <person name="Xavier R.J."/>
            <person name="Alm E.J."/>
        </authorList>
    </citation>
    <scope>NUCLEOTIDE SEQUENCE [LARGE SCALE GENOMIC DNA]</scope>
    <source>
        <strain evidence="5 6">BIOML-A10</strain>
    </source>
</reference>
<keyword evidence="3" id="KW-0472">Membrane</keyword>
<protein>
    <submittedName>
        <fullName evidence="5">Conjugative transposon protein TraM</fullName>
    </submittedName>
</protein>
<name>A0A7J4XF82_9BACE</name>